<dbReference type="PANTHER" id="PTHR42993">
    <property type="entry name" value="MAOC-LIKE DEHYDRATASE DOMAIN-CONTAINING PROTEIN"/>
    <property type="match status" value="1"/>
</dbReference>
<dbReference type="Pfam" id="PF01575">
    <property type="entry name" value="MaoC_dehydratas"/>
    <property type="match status" value="1"/>
</dbReference>
<dbReference type="RefSeq" id="WP_253875834.1">
    <property type="nucleotide sequence ID" value="NZ_BAABHM010000022.1"/>
</dbReference>
<dbReference type="CDD" id="cd03450">
    <property type="entry name" value="NodN"/>
    <property type="match status" value="1"/>
</dbReference>
<keyword evidence="4" id="KW-1185">Reference proteome</keyword>
<dbReference type="InterPro" id="IPR002539">
    <property type="entry name" value="MaoC-like_dom"/>
</dbReference>
<proteinExistence type="inferred from homology"/>
<dbReference type="Proteomes" id="UP001500843">
    <property type="component" value="Unassembled WGS sequence"/>
</dbReference>
<reference evidence="4" key="1">
    <citation type="journal article" date="2019" name="Int. J. Syst. Evol. Microbiol.">
        <title>The Global Catalogue of Microorganisms (GCM) 10K type strain sequencing project: providing services to taxonomists for standard genome sequencing and annotation.</title>
        <authorList>
            <consortium name="The Broad Institute Genomics Platform"/>
            <consortium name="The Broad Institute Genome Sequencing Center for Infectious Disease"/>
            <person name="Wu L."/>
            <person name="Ma J."/>
        </authorList>
    </citation>
    <scope>NUCLEOTIDE SEQUENCE [LARGE SCALE GENOMIC DNA]</scope>
    <source>
        <strain evidence="4">JCM 17975</strain>
    </source>
</reference>
<dbReference type="EMBL" id="BAABHM010000022">
    <property type="protein sequence ID" value="GAA4715804.1"/>
    <property type="molecule type" value="Genomic_DNA"/>
</dbReference>
<dbReference type="InterPro" id="IPR029069">
    <property type="entry name" value="HotDog_dom_sf"/>
</dbReference>
<feature type="domain" description="MaoC-like" evidence="2">
    <location>
        <begin position="25"/>
        <end position="120"/>
    </location>
</feature>
<organism evidence="3 4">
    <name type="scientific">Promicromonospora umidemergens</name>
    <dbReference type="NCBI Taxonomy" id="629679"/>
    <lineage>
        <taxon>Bacteria</taxon>
        <taxon>Bacillati</taxon>
        <taxon>Actinomycetota</taxon>
        <taxon>Actinomycetes</taxon>
        <taxon>Micrococcales</taxon>
        <taxon>Promicromonosporaceae</taxon>
        <taxon>Promicromonospora</taxon>
    </lineage>
</organism>
<dbReference type="InterPro" id="IPR039375">
    <property type="entry name" value="NodN-like"/>
</dbReference>
<dbReference type="Gene3D" id="3.10.129.10">
    <property type="entry name" value="Hotdog Thioesterase"/>
    <property type="match status" value="1"/>
</dbReference>
<dbReference type="SUPFAM" id="SSF54637">
    <property type="entry name" value="Thioesterase/thiol ester dehydrase-isomerase"/>
    <property type="match status" value="1"/>
</dbReference>
<evidence type="ECO:0000313" key="4">
    <source>
        <dbReference type="Proteomes" id="UP001500843"/>
    </source>
</evidence>
<protein>
    <submittedName>
        <fullName evidence="3">3-hydroxyacyl-thioester dehydratase HtdZ</fullName>
    </submittedName>
</protein>
<name>A0ABP8XUN0_9MICO</name>
<evidence type="ECO:0000313" key="3">
    <source>
        <dbReference type="EMBL" id="GAA4715804.1"/>
    </source>
</evidence>
<gene>
    <name evidence="3" type="primary">htdZ</name>
    <name evidence="3" type="ORF">GCM10023198_44070</name>
</gene>
<dbReference type="PANTHER" id="PTHR42993:SF1">
    <property type="entry name" value="MAOC-LIKE DEHYDRATASE DOMAIN-CONTAINING PROTEIN"/>
    <property type="match status" value="1"/>
</dbReference>
<comment type="similarity">
    <text evidence="1">Belongs to the enoyl-CoA hydratase/isomerase family.</text>
</comment>
<evidence type="ECO:0000259" key="2">
    <source>
        <dbReference type="Pfam" id="PF01575"/>
    </source>
</evidence>
<evidence type="ECO:0000256" key="1">
    <source>
        <dbReference type="ARBA" id="ARBA00005254"/>
    </source>
</evidence>
<sequence length="158" mass="16547">MSTEGRDVITVDSPAALADAVGRTATGDWFEITQERISAFADATEDHQWIHLDAERAAAGPFGSTVAHGYLTLSLLSHLAAPLVSVGGAAMVMNYGLDRLRFLAPVPAGSRVRAHTEILSADPASTGVRLAAKVTVEIEGSEKPALVAHTLSLYVPEG</sequence>
<accession>A0ABP8XUN0</accession>
<comment type="caution">
    <text evidence="3">The sequence shown here is derived from an EMBL/GenBank/DDBJ whole genome shotgun (WGS) entry which is preliminary data.</text>
</comment>